<dbReference type="EMBL" id="JAHRIQ010082480">
    <property type="protein sequence ID" value="MEQ2248083.1"/>
    <property type="molecule type" value="Genomic_DNA"/>
</dbReference>
<name>A0ABV0UV83_9TELE</name>
<organism evidence="2 3">
    <name type="scientific">Ilyodon furcidens</name>
    <name type="common">goldbreast splitfin</name>
    <dbReference type="NCBI Taxonomy" id="33524"/>
    <lineage>
        <taxon>Eukaryota</taxon>
        <taxon>Metazoa</taxon>
        <taxon>Chordata</taxon>
        <taxon>Craniata</taxon>
        <taxon>Vertebrata</taxon>
        <taxon>Euteleostomi</taxon>
        <taxon>Actinopterygii</taxon>
        <taxon>Neopterygii</taxon>
        <taxon>Teleostei</taxon>
        <taxon>Neoteleostei</taxon>
        <taxon>Acanthomorphata</taxon>
        <taxon>Ovalentaria</taxon>
        <taxon>Atherinomorphae</taxon>
        <taxon>Cyprinodontiformes</taxon>
        <taxon>Goodeidae</taxon>
        <taxon>Ilyodon</taxon>
    </lineage>
</organism>
<feature type="compositionally biased region" description="Low complexity" evidence="1">
    <location>
        <begin position="1"/>
        <end position="10"/>
    </location>
</feature>
<reference evidence="2 3" key="1">
    <citation type="submission" date="2021-06" db="EMBL/GenBank/DDBJ databases">
        <authorList>
            <person name="Palmer J.M."/>
        </authorList>
    </citation>
    <scope>NUCLEOTIDE SEQUENCE [LARGE SCALE GENOMIC DNA]</scope>
    <source>
        <strain evidence="3">if_2019</strain>
        <tissue evidence="2">Muscle</tissue>
    </source>
</reference>
<evidence type="ECO:0000313" key="3">
    <source>
        <dbReference type="Proteomes" id="UP001482620"/>
    </source>
</evidence>
<comment type="caution">
    <text evidence="2">The sequence shown here is derived from an EMBL/GenBank/DDBJ whole genome shotgun (WGS) entry which is preliminary data.</text>
</comment>
<feature type="region of interest" description="Disordered" evidence="1">
    <location>
        <begin position="1"/>
        <end position="37"/>
    </location>
</feature>
<protein>
    <submittedName>
        <fullName evidence="2">Uncharacterized protein</fullName>
    </submittedName>
</protein>
<keyword evidence="3" id="KW-1185">Reference proteome</keyword>
<evidence type="ECO:0000256" key="1">
    <source>
        <dbReference type="SAM" id="MobiDB-lite"/>
    </source>
</evidence>
<evidence type="ECO:0000313" key="2">
    <source>
        <dbReference type="EMBL" id="MEQ2248083.1"/>
    </source>
</evidence>
<proteinExistence type="predicted"/>
<sequence>MQCPLLLASISPPPPQSEEDDQTGQEEAKGKNLSPWCQSSTPLTRSFCARLLEAPVERPRKKKITVCFGWKVKSVFTLLLGPFTFFSAQKTKYLQILTSLMRWIGSTGHQKLDWTVTLGATGENKPSIQDLLLKSQHRTVPALPHRNNRAASIHCPLFVWLDSGRVLAAPFTLHALSN</sequence>
<gene>
    <name evidence="2" type="ORF">ILYODFUR_015650</name>
</gene>
<dbReference type="Proteomes" id="UP001482620">
    <property type="component" value="Unassembled WGS sequence"/>
</dbReference>
<accession>A0ABV0UV83</accession>